<name>A0ABQ1EBF3_9CLOT</name>
<organism evidence="5 6">
    <name type="scientific">Clostridium zeae</name>
    <dbReference type="NCBI Taxonomy" id="2759022"/>
    <lineage>
        <taxon>Bacteria</taxon>
        <taxon>Bacillati</taxon>
        <taxon>Bacillota</taxon>
        <taxon>Clostridia</taxon>
        <taxon>Eubacteriales</taxon>
        <taxon>Clostridiaceae</taxon>
        <taxon>Clostridium</taxon>
    </lineage>
</organism>
<dbReference type="InterPro" id="IPR000843">
    <property type="entry name" value="HTH_LacI"/>
</dbReference>
<dbReference type="Gene3D" id="3.40.50.2300">
    <property type="match status" value="2"/>
</dbReference>
<evidence type="ECO:0000256" key="3">
    <source>
        <dbReference type="ARBA" id="ARBA00023163"/>
    </source>
</evidence>
<dbReference type="InterPro" id="IPR028082">
    <property type="entry name" value="Peripla_BP_I"/>
</dbReference>
<keyword evidence="1" id="KW-0805">Transcription regulation</keyword>
<dbReference type="InterPro" id="IPR010982">
    <property type="entry name" value="Lambda_DNA-bd_dom_sf"/>
</dbReference>
<gene>
    <name evidence="5" type="ORF">CSC2_26530</name>
</gene>
<dbReference type="EMBL" id="BMBA01000002">
    <property type="protein sequence ID" value="GFZ32127.1"/>
    <property type="molecule type" value="Genomic_DNA"/>
</dbReference>
<dbReference type="PANTHER" id="PTHR30146">
    <property type="entry name" value="LACI-RELATED TRANSCRIPTIONAL REPRESSOR"/>
    <property type="match status" value="1"/>
</dbReference>
<evidence type="ECO:0000313" key="5">
    <source>
        <dbReference type="EMBL" id="GFZ32127.1"/>
    </source>
</evidence>
<keyword evidence="6" id="KW-1185">Reference proteome</keyword>
<proteinExistence type="predicted"/>
<protein>
    <submittedName>
        <fullName evidence="5">LacI family transcriptional regulator</fullName>
    </submittedName>
</protein>
<feature type="domain" description="HTH lacI-type" evidence="4">
    <location>
        <begin position="1"/>
        <end position="46"/>
    </location>
</feature>
<dbReference type="CDD" id="cd01392">
    <property type="entry name" value="HTH_LacI"/>
    <property type="match status" value="1"/>
</dbReference>
<dbReference type="Proteomes" id="UP000663802">
    <property type="component" value="Unassembled WGS sequence"/>
</dbReference>
<comment type="caution">
    <text evidence="5">The sequence shown here is derived from an EMBL/GenBank/DDBJ whole genome shotgun (WGS) entry which is preliminary data.</text>
</comment>
<dbReference type="SUPFAM" id="SSF53822">
    <property type="entry name" value="Periplasmic binding protein-like I"/>
    <property type="match status" value="1"/>
</dbReference>
<accession>A0ABQ1EBF3</accession>
<dbReference type="SMART" id="SM00354">
    <property type="entry name" value="HTH_LACI"/>
    <property type="match status" value="1"/>
</dbReference>
<evidence type="ECO:0000313" key="6">
    <source>
        <dbReference type="Proteomes" id="UP000663802"/>
    </source>
</evidence>
<dbReference type="Gene3D" id="1.10.260.40">
    <property type="entry name" value="lambda repressor-like DNA-binding domains"/>
    <property type="match status" value="1"/>
</dbReference>
<dbReference type="RefSeq" id="WP_206870398.1">
    <property type="nucleotide sequence ID" value="NZ_BMBA01000002.1"/>
</dbReference>
<evidence type="ECO:0000259" key="4">
    <source>
        <dbReference type="PROSITE" id="PS50932"/>
    </source>
</evidence>
<sequence length="333" mass="37078">MTITAKEIAKQLNISESAVSLALNQKPGVSTKTRKKVIEVAKSLGYDFSKINPHTNKAGVINFILYTKSLLFDTPFFRELITGVEKGFKNTGYRVIINHLHSEEYVQEQLDEIINSDCDGIILLGTEMAKEDFASFSLVNLPIILLDSYFDSNKMDCILINNFEGAYNATNYLIKKIHAQPGHLKASLSIYNFDERADGYYKAIRQNGMSVAKSIVHSLSPSIDGAFADMLSIIEQGDELATCYFADNDEIAIGAMKAFKEKGFNIPSDIAIIGFDNIPFSTYVEPPLTTINVPKTYLGELAAKRMLSVIENSSEYQPIRIEVKTNLIPRKST</sequence>
<dbReference type="SUPFAM" id="SSF47413">
    <property type="entry name" value="lambda repressor-like DNA-binding domains"/>
    <property type="match status" value="1"/>
</dbReference>
<dbReference type="Pfam" id="PF00356">
    <property type="entry name" value="LacI"/>
    <property type="match status" value="1"/>
</dbReference>
<dbReference type="Pfam" id="PF00532">
    <property type="entry name" value="Peripla_BP_1"/>
    <property type="match status" value="1"/>
</dbReference>
<keyword evidence="3" id="KW-0804">Transcription</keyword>
<keyword evidence="2" id="KW-0238">DNA-binding</keyword>
<evidence type="ECO:0000256" key="1">
    <source>
        <dbReference type="ARBA" id="ARBA00023015"/>
    </source>
</evidence>
<evidence type="ECO:0000256" key="2">
    <source>
        <dbReference type="ARBA" id="ARBA00023125"/>
    </source>
</evidence>
<dbReference type="PANTHER" id="PTHR30146:SF109">
    <property type="entry name" value="HTH-TYPE TRANSCRIPTIONAL REGULATOR GALS"/>
    <property type="match status" value="1"/>
</dbReference>
<dbReference type="InterPro" id="IPR001761">
    <property type="entry name" value="Peripla_BP/Lac1_sug-bd_dom"/>
</dbReference>
<dbReference type="PROSITE" id="PS50932">
    <property type="entry name" value="HTH_LACI_2"/>
    <property type="match status" value="1"/>
</dbReference>
<reference evidence="5 6" key="1">
    <citation type="journal article" date="2021" name="Int. J. Syst. Evol. Microbiol.">
        <title>Clostridium zeae sp. nov., isolated from corn silage.</title>
        <authorList>
            <person name="Kobayashi H."/>
            <person name="Tanizawa Y."/>
            <person name="Yagura M."/>
            <person name="Sakamoto M."/>
            <person name="Ohkuma M."/>
            <person name="Tohno M."/>
        </authorList>
    </citation>
    <scope>NUCLEOTIDE SEQUENCE [LARGE SCALE GENOMIC DNA]</scope>
    <source>
        <strain evidence="5 6">CSC2</strain>
    </source>
</reference>